<keyword evidence="12" id="KW-1185">Reference proteome</keyword>
<keyword evidence="3" id="KW-1003">Cell membrane</keyword>
<evidence type="ECO:0000313" key="12">
    <source>
        <dbReference type="Proteomes" id="UP001623591"/>
    </source>
</evidence>
<feature type="transmembrane region" description="Helical" evidence="10">
    <location>
        <begin position="12"/>
        <end position="35"/>
    </location>
</feature>
<keyword evidence="6" id="KW-0029">Amino-acid transport</keyword>
<dbReference type="PANTHER" id="PTHR11795:SF371">
    <property type="entry name" value="HIGH-AFFINITY BRANCHED-CHAIN AMINO ACID TRANSPORT SYSTEM PERMEASE PROTEIN LIVH"/>
    <property type="match status" value="1"/>
</dbReference>
<evidence type="ECO:0000256" key="4">
    <source>
        <dbReference type="ARBA" id="ARBA00022519"/>
    </source>
</evidence>
<feature type="transmembrane region" description="Helical" evidence="10">
    <location>
        <begin position="55"/>
        <end position="79"/>
    </location>
</feature>
<dbReference type="Proteomes" id="UP001623591">
    <property type="component" value="Unassembled WGS sequence"/>
</dbReference>
<feature type="transmembrane region" description="Helical" evidence="10">
    <location>
        <begin position="144"/>
        <end position="161"/>
    </location>
</feature>
<keyword evidence="5 10" id="KW-0812">Transmembrane</keyword>
<name>A0ABW8T204_9CLOT</name>
<comment type="similarity">
    <text evidence="9">Belongs to the binding-protein-dependent transport system permease family. LivHM subfamily.</text>
</comment>
<dbReference type="InterPro" id="IPR001851">
    <property type="entry name" value="ABC_transp_permease"/>
</dbReference>
<organism evidence="11 12">
    <name type="scientific">Candidatus Clostridium stratigraminis</name>
    <dbReference type="NCBI Taxonomy" id="3381661"/>
    <lineage>
        <taxon>Bacteria</taxon>
        <taxon>Bacillati</taxon>
        <taxon>Bacillota</taxon>
        <taxon>Clostridia</taxon>
        <taxon>Eubacteriales</taxon>
        <taxon>Clostridiaceae</taxon>
        <taxon>Clostridium</taxon>
    </lineage>
</organism>
<dbReference type="EMBL" id="JBJHZZ010000001">
    <property type="protein sequence ID" value="MFL0245752.1"/>
    <property type="molecule type" value="Genomic_DNA"/>
</dbReference>
<evidence type="ECO:0000256" key="7">
    <source>
        <dbReference type="ARBA" id="ARBA00022989"/>
    </source>
</evidence>
<comment type="caution">
    <text evidence="11">The sequence shown here is derived from an EMBL/GenBank/DDBJ whole genome shotgun (WGS) entry which is preliminary data.</text>
</comment>
<feature type="transmembrane region" description="Helical" evidence="10">
    <location>
        <begin position="228"/>
        <end position="250"/>
    </location>
</feature>
<evidence type="ECO:0000256" key="9">
    <source>
        <dbReference type="ARBA" id="ARBA00037998"/>
    </source>
</evidence>
<proteinExistence type="inferred from homology"/>
<feature type="transmembrane region" description="Helical" evidence="10">
    <location>
        <begin position="91"/>
        <end position="114"/>
    </location>
</feature>
<dbReference type="RefSeq" id="WP_406768204.1">
    <property type="nucleotide sequence ID" value="NZ_JBJHZZ010000001.1"/>
</dbReference>
<evidence type="ECO:0000256" key="1">
    <source>
        <dbReference type="ARBA" id="ARBA00004651"/>
    </source>
</evidence>
<dbReference type="InterPro" id="IPR052157">
    <property type="entry name" value="BCAA_transport_permease"/>
</dbReference>
<evidence type="ECO:0000256" key="3">
    <source>
        <dbReference type="ARBA" id="ARBA00022475"/>
    </source>
</evidence>
<evidence type="ECO:0000256" key="2">
    <source>
        <dbReference type="ARBA" id="ARBA00022448"/>
    </source>
</evidence>
<feature type="transmembrane region" description="Helical" evidence="10">
    <location>
        <begin position="257"/>
        <end position="280"/>
    </location>
</feature>
<sequence length="294" mass="31837">MEQLFQQLINGISLGSIYALIALGYTMVYGIINLINFAHGDIYMVGAYVGFAATTFFHLGFIEALIISMVICSILGVLIEKVAYKPIRKSTRIAALITAISVSLFLEYGMMYFVKPETRTFPNVLDENKTTFFQGHVIMDMKNLYIIIITVFLMLFLQFFVHKTKTGKAMRAVSLDSVAAELMGVNVNKTISYTFAIGSALAGAAGVLVGIYYNSINPLMGILPGLKAFIAAVIGGIGIIPGAVFGGFFLGMTETMVSAYGGSIFKDAVAFTILILILLIKPNGLLGKNVQEKV</sequence>
<gene>
    <name evidence="11" type="ORF">ACJDUG_02020</name>
</gene>
<evidence type="ECO:0000256" key="5">
    <source>
        <dbReference type="ARBA" id="ARBA00022692"/>
    </source>
</evidence>
<feature type="transmembrane region" description="Helical" evidence="10">
    <location>
        <begin position="193"/>
        <end position="213"/>
    </location>
</feature>
<evidence type="ECO:0000256" key="6">
    <source>
        <dbReference type="ARBA" id="ARBA00022970"/>
    </source>
</evidence>
<dbReference type="InterPro" id="IPR037294">
    <property type="entry name" value="ABC_BtuC-like"/>
</dbReference>
<comment type="subcellular location">
    <subcellularLocation>
        <location evidence="1">Cell membrane</location>
        <topology evidence="1">Multi-pass membrane protein</topology>
    </subcellularLocation>
</comment>
<keyword evidence="8 10" id="KW-0472">Membrane</keyword>
<keyword evidence="2" id="KW-0813">Transport</keyword>
<keyword evidence="7 10" id="KW-1133">Transmembrane helix</keyword>
<dbReference type="CDD" id="cd06582">
    <property type="entry name" value="TM_PBP1_LivH_like"/>
    <property type="match status" value="1"/>
</dbReference>
<reference evidence="11 12" key="1">
    <citation type="submission" date="2024-11" db="EMBL/GenBank/DDBJ databases">
        <authorList>
            <person name="Heng Y.C."/>
            <person name="Lim A.C.H."/>
            <person name="Lee J.K.Y."/>
            <person name="Kittelmann S."/>
        </authorList>
    </citation>
    <scope>NUCLEOTIDE SEQUENCE [LARGE SCALE GENOMIC DNA]</scope>
    <source>
        <strain evidence="11 12">WILCCON 0185</strain>
    </source>
</reference>
<evidence type="ECO:0000256" key="8">
    <source>
        <dbReference type="ARBA" id="ARBA00023136"/>
    </source>
</evidence>
<evidence type="ECO:0000313" key="11">
    <source>
        <dbReference type="EMBL" id="MFL0245752.1"/>
    </source>
</evidence>
<dbReference type="Pfam" id="PF02653">
    <property type="entry name" value="BPD_transp_2"/>
    <property type="match status" value="1"/>
</dbReference>
<dbReference type="Gene3D" id="1.10.3470.10">
    <property type="entry name" value="ABC transporter involved in vitamin B12 uptake, BtuC"/>
    <property type="match status" value="1"/>
</dbReference>
<accession>A0ABW8T204</accession>
<evidence type="ECO:0000256" key="10">
    <source>
        <dbReference type="SAM" id="Phobius"/>
    </source>
</evidence>
<protein>
    <submittedName>
        <fullName evidence="11">Branched-chain amino acid ABC transporter permease</fullName>
    </submittedName>
</protein>
<keyword evidence="4" id="KW-0997">Cell inner membrane</keyword>
<dbReference type="PANTHER" id="PTHR11795">
    <property type="entry name" value="BRANCHED-CHAIN AMINO ACID TRANSPORT SYSTEM PERMEASE PROTEIN LIVH"/>
    <property type="match status" value="1"/>
</dbReference>